<dbReference type="PANTHER" id="PTHR30204">
    <property type="entry name" value="REDOX-CYCLING DRUG-SENSING TRANSCRIPTIONAL ACTIVATOR SOXR"/>
    <property type="match status" value="1"/>
</dbReference>
<feature type="coiled-coil region" evidence="2">
    <location>
        <begin position="77"/>
        <end position="104"/>
    </location>
</feature>
<feature type="domain" description="HTH merR-type" evidence="3">
    <location>
        <begin position="1"/>
        <end position="70"/>
    </location>
</feature>
<keyword evidence="1" id="KW-0238">DNA-binding</keyword>
<protein>
    <recommendedName>
        <fullName evidence="3">HTH merR-type domain-containing protein</fullName>
    </recommendedName>
</protein>
<dbReference type="Pfam" id="PF13411">
    <property type="entry name" value="MerR_1"/>
    <property type="match status" value="1"/>
</dbReference>
<dbReference type="PANTHER" id="PTHR30204:SF90">
    <property type="entry name" value="HTH-TYPE TRANSCRIPTIONAL ACTIVATOR MTA"/>
    <property type="match status" value="1"/>
</dbReference>
<proteinExistence type="predicted"/>
<evidence type="ECO:0000313" key="4">
    <source>
        <dbReference type="EMBL" id="OBQ46674.1"/>
    </source>
</evidence>
<gene>
    <name evidence="4" type="ORF">SP90_11145</name>
</gene>
<dbReference type="GO" id="GO:0003700">
    <property type="term" value="F:DNA-binding transcription factor activity"/>
    <property type="evidence" value="ECO:0007669"/>
    <property type="project" value="InterPro"/>
</dbReference>
<comment type="caution">
    <text evidence="4">The sequence shown here is derived from an EMBL/GenBank/DDBJ whole genome shotgun (WGS) entry which is preliminary data.</text>
</comment>
<accession>A0A1B7XBD5</accession>
<dbReference type="Proteomes" id="UP000091979">
    <property type="component" value="Unassembled WGS sequence"/>
</dbReference>
<reference evidence="4 5" key="1">
    <citation type="submission" date="2015-01" db="EMBL/GenBank/DDBJ databases">
        <title>Desulfovibrio sp. JC271 draft genome sequence.</title>
        <authorList>
            <person name="Shivani Y."/>
            <person name="Subhash Y."/>
            <person name="Sasikala C."/>
            <person name="Ramana C.V."/>
        </authorList>
    </citation>
    <scope>NUCLEOTIDE SEQUENCE [LARGE SCALE GENOMIC DNA]</scope>
    <source>
        <strain evidence="4 5">JC271</strain>
    </source>
</reference>
<dbReference type="Gene3D" id="3.40.50.150">
    <property type="entry name" value="Vaccinia Virus protein VP39"/>
    <property type="match status" value="1"/>
</dbReference>
<evidence type="ECO:0000259" key="3">
    <source>
        <dbReference type="PROSITE" id="PS50937"/>
    </source>
</evidence>
<dbReference type="Gene3D" id="1.10.1660.10">
    <property type="match status" value="1"/>
</dbReference>
<dbReference type="OrthoDB" id="9811000at2"/>
<dbReference type="InterPro" id="IPR047057">
    <property type="entry name" value="MerR_fam"/>
</dbReference>
<keyword evidence="2" id="KW-0175">Coiled coil</keyword>
<dbReference type="SUPFAM" id="SSF53335">
    <property type="entry name" value="S-adenosyl-L-methionine-dependent methyltransferases"/>
    <property type="match status" value="1"/>
</dbReference>
<evidence type="ECO:0000313" key="5">
    <source>
        <dbReference type="Proteomes" id="UP000091979"/>
    </source>
</evidence>
<dbReference type="PROSITE" id="PS50937">
    <property type="entry name" value="HTH_MERR_2"/>
    <property type="match status" value="1"/>
</dbReference>
<dbReference type="GO" id="GO:0003677">
    <property type="term" value="F:DNA binding"/>
    <property type="evidence" value="ECO:0007669"/>
    <property type="project" value="UniProtKB-KW"/>
</dbReference>
<dbReference type="CDD" id="cd02440">
    <property type="entry name" value="AdoMet_MTases"/>
    <property type="match status" value="1"/>
</dbReference>
<sequence>MYTVGRLAKKFGLSRSTLLYYDSIGLLSPSHHTKGAYRYYTDNDAETLRRICMYRKTGLSLKSIARILSSKTTSETATVLEHRLESLNEEIASLQNQYRIVAELLQKSALPTTTPQNTEAWTTMFADAGLSTEEMRQWHTDFERTDPHEHASFLKDLHLPEKEIAMIRSWAAAPQSILKLQQASEEFMNTFFRFYENIERKGPGSFEETLRAFTLCSELPAVPKLLDIGCGSGANTVDLAHMSNANITCIDIYPPFVEETRQRALAEGLTNRITAEKQDMAKLPYEAEQFDIIWSEGAAYIMGFDAALTYWKQFLTSKGYLVISEAVWLKKTSSEDLINFWKEAYPAMRDTKSNINAIKKAGYHLKGTFTLRQQDWDTFYNRLEKHLNALPPKLLKQPYAADILELTRREIALYRTHRGYYGYDFYIMQNQ</sequence>
<dbReference type="SUPFAM" id="SSF46955">
    <property type="entry name" value="Putative DNA-binding domain"/>
    <property type="match status" value="1"/>
</dbReference>
<dbReference type="Pfam" id="PF13847">
    <property type="entry name" value="Methyltransf_31"/>
    <property type="match status" value="1"/>
</dbReference>
<dbReference type="AlphaFoldDB" id="A0A1B7XBD5"/>
<dbReference type="InterPro" id="IPR029063">
    <property type="entry name" value="SAM-dependent_MTases_sf"/>
</dbReference>
<dbReference type="EMBL" id="JXMS01000019">
    <property type="protein sequence ID" value="OBQ46674.1"/>
    <property type="molecule type" value="Genomic_DNA"/>
</dbReference>
<keyword evidence="5" id="KW-1185">Reference proteome</keyword>
<dbReference type="PATRIC" id="fig|1560234.3.peg.1087"/>
<dbReference type="InterPro" id="IPR000551">
    <property type="entry name" value="MerR-type_HTH_dom"/>
</dbReference>
<dbReference type="InterPro" id="IPR025714">
    <property type="entry name" value="Methyltranfer_dom"/>
</dbReference>
<organism evidence="4 5">
    <name type="scientific">Halodesulfovibrio spirochaetisodalis</name>
    <dbReference type="NCBI Taxonomy" id="1560234"/>
    <lineage>
        <taxon>Bacteria</taxon>
        <taxon>Pseudomonadati</taxon>
        <taxon>Thermodesulfobacteriota</taxon>
        <taxon>Desulfovibrionia</taxon>
        <taxon>Desulfovibrionales</taxon>
        <taxon>Desulfovibrionaceae</taxon>
        <taxon>Halodesulfovibrio</taxon>
    </lineage>
</organism>
<evidence type="ECO:0000256" key="1">
    <source>
        <dbReference type="ARBA" id="ARBA00023125"/>
    </source>
</evidence>
<evidence type="ECO:0000256" key="2">
    <source>
        <dbReference type="SAM" id="Coils"/>
    </source>
</evidence>
<dbReference type="InterPro" id="IPR009061">
    <property type="entry name" value="DNA-bd_dom_put_sf"/>
</dbReference>
<name>A0A1B7XBD5_9BACT</name>
<dbReference type="RefSeq" id="WP_066855981.1">
    <property type="nucleotide sequence ID" value="NZ_JXMS01000019.1"/>
</dbReference>
<dbReference type="STRING" id="1560234.SP90_11145"/>
<dbReference type="SMART" id="SM00422">
    <property type="entry name" value="HTH_MERR"/>
    <property type="match status" value="1"/>
</dbReference>